<reference evidence="2" key="2">
    <citation type="submission" date="2019-06" db="EMBL/GenBank/DDBJ databases">
        <title>Genomics analysis of Aphanomyces spp. identifies a new class of oomycete effector associated with host adaptation.</title>
        <authorList>
            <person name="Gaulin E."/>
        </authorList>
    </citation>
    <scope>NUCLEOTIDE SEQUENCE</scope>
    <source>
        <strain evidence="2">CBS 578.67</strain>
    </source>
</reference>
<feature type="compositionally biased region" description="Basic and acidic residues" evidence="1">
    <location>
        <begin position="404"/>
        <end position="414"/>
    </location>
</feature>
<evidence type="ECO:0000313" key="4">
    <source>
        <dbReference type="Proteomes" id="UP000332933"/>
    </source>
</evidence>
<dbReference type="AlphaFoldDB" id="A0A485KM92"/>
<feature type="compositionally biased region" description="Acidic residues" evidence="1">
    <location>
        <begin position="135"/>
        <end position="148"/>
    </location>
</feature>
<dbReference type="OrthoDB" id="79812at2759"/>
<evidence type="ECO:0000313" key="3">
    <source>
        <dbReference type="EMBL" id="VFT86094.1"/>
    </source>
</evidence>
<keyword evidence="4" id="KW-1185">Reference proteome</keyword>
<feature type="region of interest" description="Disordered" evidence="1">
    <location>
        <begin position="528"/>
        <end position="556"/>
    </location>
</feature>
<feature type="compositionally biased region" description="Acidic residues" evidence="1">
    <location>
        <begin position="319"/>
        <end position="328"/>
    </location>
</feature>
<sequence length="656" mass="71118">MAEDDPYNFEIEIPGGKSGGSAARSKFKDDDESDDDNGDADGGGESDDDVSSPEKPKAKAKPVPKAASNALDKAKNFLSKYSSKQPVASRARVSLEFSDDDDDEPPRAKPSKSAKTSNPQSAKPETKKKPTYDDISMELSDDEDDDDAIPTQRKSKMAETSVGDTGAISGLSEFEDSGEKPPRAVMPVATPIAAAPTAVIPKNETVSSAPVTQTIQPARADSDDDDAYVPSRREPPMSMKPLVKDDEASEVDEVEDSIADEGDNGEPTKASVATVDKAGKTDQAFNYSMDFSDDESTKPLASIPANAGGQLPTATTGDTNDEYLDESFAESVSPAKPPVAMAAVPVAPTLHQDDEYMDESFAESVEPPSTQELPERQETPPPTTMQVQEHDNASGAMDDDDDEPGRRQETRVQPEEDEYGDDTFLGSAEPLPHVVLPLAAQARIEPMQQAVHDQPIPHDDDGCDKKRDPATQREVTMTPLVAAPLPRRSNVIIVREYELTPRGKVEMKDASTQFTGNHVQIQADLSPNTIEPLRPPTQESNMTAPSQQPTEATQDKTPLQCPNPVVGNQAFNMASVNTSISTSLYRQQLQQIQMQIRRKRMESERVMREAMAYRYTSVESAEKVRLRGTTEIDEDVTVHWTESATQIGHVGGVDAG</sequence>
<feature type="compositionally biased region" description="Polar residues" evidence="1">
    <location>
        <begin position="537"/>
        <end position="556"/>
    </location>
</feature>
<reference evidence="3 4" key="1">
    <citation type="submission" date="2019-03" db="EMBL/GenBank/DDBJ databases">
        <authorList>
            <person name="Gaulin E."/>
            <person name="Dumas B."/>
        </authorList>
    </citation>
    <scope>NUCLEOTIDE SEQUENCE [LARGE SCALE GENOMIC DNA]</scope>
    <source>
        <strain evidence="3">CBS 568.67</strain>
    </source>
</reference>
<organism evidence="3 4">
    <name type="scientific">Aphanomyces stellatus</name>
    <dbReference type="NCBI Taxonomy" id="120398"/>
    <lineage>
        <taxon>Eukaryota</taxon>
        <taxon>Sar</taxon>
        <taxon>Stramenopiles</taxon>
        <taxon>Oomycota</taxon>
        <taxon>Saprolegniomycetes</taxon>
        <taxon>Saprolegniales</taxon>
        <taxon>Verrucalvaceae</taxon>
        <taxon>Aphanomyces</taxon>
    </lineage>
</organism>
<accession>A0A485KM92</accession>
<proteinExistence type="predicted"/>
<dbReference type="Proteomes" id="UP000332933">
    <property type="component" value="Unassembled WGS sequence"/>
</dbReference>
<evidence type="ECO:0000313" key="2">
    <source>
        <dbReference type="EMBL" id="KAF0700256.1"/>
    </source>
</evidence>
<feature type="compositionally biased region" description="Acidic residues" evidence="1">
    <location>
        <begin position="30"/>
        <end position="51"/>
    </location>
</feature>
<dbReference type="EMBL" id="VJMH01005131">
    <property type="protein sequence ID" value="KAF0700256.1"/>
    <property type="molecule type" value="Genomic_DNA"/>
</dbReference>
<feature type="region of interest" description="Disordered" evidence="1">
    <location>
        <begin position="1"/>
        <end position="421"/>
    </location>
</feature>
<gene>
    <name evidence="3" type="primary">Aste57867_9211</name>
    <name evidence="2" type="ORF">As57867_009175</name>
    <name evidence="3" type="ORF">ASTE57867_9211</name>
</gene>
<name>A0A485KM92_9STRA</name>
<feature type="compositionally biased region" description="Polar residues" evidence="1">
    <location>
        <begin position="113"/>
        <end position="123"/>
    </location>
</feature>
<protein>
    <submittedName>
        <fullName evidence="3">Aste57867_9211 protein</fullName>
    </submittedName>
</protein>
<feature type="compositionally biased region" description="Low complexity" evidence="1">
    <location>
        <begin position="187"/>
        <end position="201"/>
    </location>
</feature>
<evidence type="ECO:0000256" key="1">
    <source>
        <dbReference type="SAM" id="MobiDB-lite"/>
    </source>
</evidence>
<feature type="compositionally biased region" description="Low complexity" evidence="1">
    <location>
        <begin position="332"/>
        <end position="348"/>
    </location>
</feature>
<feature type="compositionally biased region" description="Acidic residues" evidence="1">
    <location>
        <begin position="247"/>
        <end position="264"/>
    </location>
</feature>
<dbReference type="EMBL" id="CAADRA010005152">
    <property type="protein sequence ID" value="VFT86094.1"/>
    <property type="molecule type" value="Genomic_DNA"/>
</dbReference>
<feature type="compositionally biased region" description="Polar residues" evidence="1">
    <location>
        <begin position="204"/>
        <end position="216"/>
    </location>
</feature>